<proteinExistence type="predicted"/>
<dbReference type="Proteomes" id="UP000030754">
    <property type="component" value="Unassembled WGS sequence"/>
</dbReference>
<name>U6N806_9EIME</name>
<accession>U6N806</accession>
<gene>
    <name evidence="1" type="ORF">ENH_00077400</name>
</gene>
<keyword evidence="2" id="KW-1185">Reference proteome</keyword>
<evidence type="ECO:0000313" key="1">
    <source>
        <dbReference type="EMBL" id="CDJ70011.1"/>
    </source>
</evidence>
<dbReference type="VEuPathDB" id="ToxoDB:ENH_00077400"/>
<sequence>MPVNDVELHVPWMNYCKITAKEHTTLPASTGGLSCCKPVLLADCTDVSLSRSQNGATARSMMKIGNQRHAYSRRANKCVATGLPATASLLQSEVNFLTVIMEALEDAVTQCAFCSHIANVSFSGSVTRVFVVIERQQADFTKALRSTRQLSVLFGIT</sequence>
<dbReference type="AlphaFoldDB" id="U6N806"/>
<reference evidence="1" key="1">
    <citation type="submission" date="2013-10" db="EMBL/GenBank/DDBJ databases">
        <title>Genomic analysis of the causative agents of coccidiosis in chickens.</title>
        <authorList>
            <person name="Reid A.J."/>
            <person name="Blake D."/>
            <person name="Billington K."/>
            <person name="Browne H."/>
            <person name="Dunn M."/>
            <person name="Hung S."/>
            <person name="Kawahara F."/>
            <person name="Miranda-Saavedra D."/>
            <person name="Mourier T."/>
            <person name="Nagra H."/>
            <person name="Otto T.D."/>
            <person name="Rawlings N."/>
            <person name="Sanchez A."/>
            <person name="Sanders M."/>
            <person name="Subramaniam C."/>
            <person name="Tay Y."/>
            <person name="Dear P."/>
            <person name="Doerig C."/>
            <person name="Gruber A."/>
            <person name="Parkinson J."/>
            <person name="Shirley M."/>
            <person name="Wan K.L."/>
            <person name="Berriman M."/>
            <person name="Tomley F."/>
            <person name="Pain A."/>
        </authorList>
    </citation>
    <scope>NUCLEOTIDE SEQUENCE [LARGE SCALE GENOMIC DNA]</scope>
    <source>
        <strain evidence="1">Houghton</strain>
    </source>
</reference>
<dbReference type="OrthoDB" id="10591394at2759"/>
<protein>
    <submittedName>
        <fullName evidence="1">Uncharacterized protein</fullName>
    </submittedName>
</protein>
<dbReference type="GeneID" id="25477870"/>
<evidence type="ECO:0000313" key="2">
    <source>
        <dbReference type="Proteomes" id="UP000030754"/>
    </source>
</evidence>
<dbReference type="EMBL" id="HG725848">
    <property type="protein sequence ID" value="CDJ70011.1"/>
    <property type="molecule type" value="Genomic_DNA"/>
</dbReference>
<dbReference type="RefSeq" id="XP_013438477.1">
    <property type="nucleotide sequence ID" value="XM_013583023.1"/>
</dbReference>
<organism evidence="1 2">
    <name type="scientific">Eimeria necatrix</name>
    <dbReference type="NCBI Taxonomy" id="51315"/>
    <lineage>
        <taxon>Eukaryota</taxon>
        <taxon>Sar</taxon>
        <taxon>Alveolata</taxon>
        <taxon>Apicomplexa</taxon>
        <taxon>Conoidasida</taxon>
        <taxon>Coccidia</taxon>
        <taxon>Eucoccidiorida</taxon>
        <taxon>Eimeriorina</taxon>
        <taxon>Eimeriidae</taxon>
        <taxon>Eimeria</taxon>
    </lineage>
</organism>
<reference evidence="1" key="2">
    <citation type="submission" date="2013-10" db="EMBL/GenBank/DDBJ databases">
        <authorList>
            <person name="Aslett M."/>
        </authorList>
    </citation>
    <scope>NUCLEOTIDE SEQUENCE [LARGE SCALE GENOMIC DNA]</scope>
    <source>
        <strain evidence="1">Houghton</strain>
    </source>
</reference>